<dbReference type="SMART" id="SM00490">
    <property type="entry name" value="HELICc"/>
    <property type="match status" value="1"/>
</dbReference>
<dbReference type="InterPro" id="IPR014001">
    <property type="entry name" value="Helicase_ATP-bd"/>
</dbReference>
<sequence length="810" mass="93975">MADITLHTSKLHKQLIEDIQNSSTIYILTSFIMKSGAEVIFDALQDALKNGADIKILTGDYLYVTQPKALARLLDLEGNNLEIRLWRSSGISFHPKTYIFQHQEEGAIIVGSSNLSRSALTSGVEWNLRMQRNASVDTFNQAIDLFIETFYDSQTIEINRESLKTFQQDYDEFHAKNANLLSTWTKHEEIELTLPNEEEELPQQIVDNPAAYTTKLEPRPAQLAALQELDDTMEEDYNKAMVVMATGLGKTYLAAFFAQRFKRILFIAHREEILKQAKKSFEQVLGKSGGLYNGLEKDPNHDMLFASIFTLSIQDQLYKFDPEEFDLVIVDEFHHAAAKSYQKVIDYFQPKFLLGLTATPERTDGQDVFAICDGNVAYEITFIEAIQHGWLAPFIYHGVKDDIDYKKIKWLGNQYDQHELMRQQLQRDRAAQIYKKWNEHKQTRTLAFTSSIQQAGFLSNYFTEQGVKSIALTSEQKDISRGEAIRILDTNEIDIIFTVDLFNEGVDIPSVDTLLFARPTESLVVFTQQIGRGLRKYAGKNNCVIIDLIGNYRNADTKLQVFNEFQADDAISRKNVVPIVPDSCAIHFETEVINLLEEMRLKRSSRKERVYLDYLKVKEQLGKRPSYEEVHKHGTTNSKEYKQAFGGYFAFLNEYGELTDHESTVYQKHYRWLNKVENEKMKKSYKMVVLQYLLNKGPTDWLKPITPEEVSRYFHQFFMEKSYRKNKDFSHKSAKKLWNYDETKIAKLIANMPMSKWVGKDDLVYFKENQFGMNFEVDENEQLVLHEMTSEICKYKMQVYFERKGVKSHG</sequence>
<keyword evidence="4" id="KW-1185">Reference proteome</keyword>
<keyword evidence="3" id="KW-0347">Helicase</keyword>
<organism evidence="3 4">
    <name type="scientific">Virgibacillus tibetensis</name>
    <dbReference type="NCBI Taxonomy" id="3042313"/>
    <lineage>
        <taxon>Bacteria</taxon>
        <taxon>Bacillati</taxon>
        <taxon>Bacillota</taxon>
        <taxon>Bacilli</taxon>
        <taxon>Bacillales</taxon>
        <taxon>Bacillaceae</taxon>
        <taxon>Virgibacillus</taxon>
    </lineage>
</organism>
<evidence type="ECO:0000313" key="4">
    <source>
        <dbReference type="Proteomes" id="UP001335737"/>
    </source>
</evidence>
<dbReference type="CDD" id="cd18799">
    <property type="entry name" value="SF2_C_EcoAI-like"/>
    <property type="match status" value="1"/>
</dbReference>
<dbReference type="Gene3D" id="3.30.870.10">
    <property type="entry name" value="Endonuclease Chain A"/>
    <property type="match status" value="1"/>
</dbReference>
<dbReference type="Gene3D" id="3.40.50.300">
    <property type="entry name" value="P-loop containing nucleotide triphosphate hydrolases"/>
    <property type="match status" value="2"/>
</dbReference>
<evidence type="ECO:0000259" key="2">
    <source>
        <dbReference type="PROSITE" id="PS51194"/>
    </source>
</evidence>
<dbReference type="CDD" id="cd18032">
    <property type="entry name" value="DEXHc_RE_I_III_res"/>
    <property type="match status" value="1"/>
</dbReference>
<dbReference type="RefSeq" id="WP_327608855.1">
    <property type="nucleotide sequence ID" value="NZ_JARZFX010000012.1"/>
</dbReference>
<accession>A0ABU6KJL3</accession>
<dbReference type="Pfam" id="PF13091">
    <property type="entry name" value="PLDc_2"/>
    <property type="match status" value="1"/>
</dbReference>
<dbReference type="GO" id="GO:0004386">
    <property type="term" value="F:helicase activity"/>
    <property type="evidence" value="ECO:0007669"/>
    <property type="project" value="UniProtKB-KW"/>
</dbReference>
<dbReference type="InterPro" id="IPR006935">
    <property type="entry name" value="Helicase/UvrB_N"/>
</dbReference>
<evidence type="ECO:0000259" key="1">
    <source>
        <dbReference type="PROSITE" id="PS51192"/>
    </source>
</evidence>
<dbReference type="SUPFAM" id="SSF52540">
    <property type="entry name" value="P-loop containing nucleoside triphosphate hydrolases"/>
    <property type="match status" value="1"/>
</dbReference>
<dbReference type="InterPro" id="IPR027417">
    <property type="entry name" value="P-loop_NTPase"/>
</dbReference>
<dbReference type="InterPro" id="IPR001650">
    <property type="entry name" value="Helicase_C-like"/>
</dbReference>
<feature type="domain" description="Helicase C-terminal" evidence="2">
    <location>
        <begin position="429"/>
        <end position="577"/>
    </location>
</feature>
<protein>
    <submittedName>
        <fullName evidence="3">DEAD/DEAH box helicase family protein</fullName>
    </submittedName>
</protein>
<feature type="domain" description="Helicase ATP-binding" evidence="1">
    <location>
        <begin position="231"/>
        <end position="378"/>
    </location>
</feature>
<keyword evidence="3" id="KW-0378">Hydrolase</keyword>
<dbReference type="SUPFAM" id="SSF56024">
    <property type="entry name" value="Phospholipase D/nuclease"/>
    <property type="match status" value="1"/>
</dbReference>
<dbReference type="EMBL" id="JARZFX010000012">
    <property type="protein sequence ID" value="MEC5425306.1"/>
    <property type="molecule type" value="Genomic_DNA"/>
</dbReference>
<dbReference type="PANTHER" id="PTHR47396">
    <property type="entry name" value="TYPE I RESTRICTION ENZYME ECOKI R PROTEIN"/>
    <property type="match status" value="1"/>
</dbReference>
<dbReference type="PANTHER" id="PTHR47396:SF1">
    <property type="entry name" value="ATP-DEPENDENT HELICASE IRC3-RELATED"/>
    <property type="match status" value="1"/>
</dbReference>
<reference evidence="3 4" key="1">
    <citation type="journal article" date="2024" name="Int. J. Syst. Evol. Microbiol.">
        <title>Virgibacillus tibetensis sp. nov., isolated from salt lake on the Tibetan Plateau of China.</title>
        <authorList>
            <person name="Phurbu D."/>
            <person name="Liu Z.-X."/>
            <person name="Wang R."/>
            <person name="Zheng Y.-Y."/>
            <person name="Liu H.-C."/>
            <person name="Zhou Y.-G."/>
            <person name="Yu Y.-J."/>
            <person name="Li A.-H."/>
        </authorList>
    </citation>
    <scope>NUCLEOTIDE SEQUENCE [LARGE SCALE GENOMIC DNA]</scope>
    <source>
        <strain evidence="3 4">C22-A2</strain>
    </source>
</reference>
<dbReference type="CDD" id="cd09205">
    <property type="entry name" value="PLDc_N_DEXD_b3"/>
    <property type="match status" value="1"/>
</dbReference>
<dbReference type="SMART" id="SM00487">
    <property type="entry name" value="DEXDc"/>
    <property type="match status" value="1"/>
</dbReference>
<proteinExistence type="predicted"/>
<dbReference type="PROSITE" id="PS51194">
    <property type="entry name" value="HELICASE_CTER"/>
    <property type="match status" value="1"/>
</dbReference>
<evidence type="ECO:0000313" key="3">
    <source>
        <dbReference type="EMBL" id="MEC5425306.1"/>
    </source>
</evidence>
<gene>
    <name evidence="3" type="ORF">QGM71_17630</name>
</gene>
<dbReference type="Pfam" id="PF04851">
    <property type="entry name" value="ResIII"/>
    <property type="match status" value="1"/>
</dbReference>
<keyword evidence="3" id="KW-0547">Nucleotide-binding</keyword>
<dbReference type="InterPro" id="IPR025202">
    <property type="entry name" value="PLD-like_dom"/>
</dbReference>
<dbReference type="Pfam" id="PF00271">
    <property type="entry name" value="Helicase_C"/>
    <property type="match status" value="1"/>
</dbReference>
<dbReference type="Proteomes" id="UP001335737">
    <property type="component" value="Unassembled WGS sequence"/>
</dbReference>
<name>A0ABU6KJL3_9BACI</name>
<dbReference type="InterPro" id="IPR050742">
    <property type="entry name" value="Helicase_Restrict-Modif_Enz"/>
</dbReference>
<comment type="caution">
    <text evidence="3">The sequence shown here is derived from an EMBL/GenBank/DDBJ whole genome shotgun (WGS) entry which is preliminary data.</text>
</comment>
<keyword evidence="3" id="KW-0067">ATP-binding</keyword>
<dbReference type="PROSITE" id="PS51192">
    <property type="entry name" value="HELICASE_ATP_BIND_1"/>
    <property type="match status" value="1"/>
</dbReference>